<feature type="compositionally biased region" description="Basic and acidic residues" evidence="1">
    <location>
        <begin position="741"/>
        <end position="753"/>
    </location>
</feature>
<evidence type="ECO:0000313" key="4">
    <source>
        <dbReference type="Proteomes" id="UP001054252"/>
    </source>
</evidence>
<dbReference type="PROSITE" id="PS50994">
    <property type="entry name" value="INTEGRASE"/>
    <property type="match status" value="1"/>
</dbReference>
<feature type="compositionally biased region" description="Polar residues" evidence="1">
    <location>
        <begin position="754"/>
        <end position="764"/>
    </location>
</feature>
<name>A0AAV5L1G3_9ROSI</name>
<dbReference type="Pfam" id="PF17919">
    <property type="entry name" value="RT_RNaseH_2"/>
    <property type="match status" value="1"/>
</dbReference>
<dbReference type="GO" id="GO:0015074">
    <property type="term" value="P:DNA integration"/>
    <property type="evidence" value="ECO:0007669"/>
    <property type="project" value="InterPro"/>
</dbReference>
<dbReference type="SUPFAM" id="SSF56672">
    <property type="entry name" value="DNA/RNA polymerases"/>
    <property type="match status" value="1"/>
</dbReference>
<sequence length="818" mass="94353">MSSGDDKSTTRSHHVDESFMLKAMQQKFQRLNIMFGEIKDKMEKQDATIAKLYQTHNGSPNLRRNDANDDFDDDYKDAFNNDARNSNFSMDRIMRGRGGQREQNLTRWGDWQDRDLGSIKMKIPPFQGKNDLDVCLEWEKKVELVFDCHSYSEEKKMKLATVEFTDYAVGLTQRSKSVEDYHKEMEIAMVRANVEEDREATMARGHVALQCPNKHTMILREDGEIKTEGESDDESMPPLEDANNGVEYAVDGELLVIRRVLNVQAKEDDEVQRDNIFHTRCHVKNKDFKDVFPKDILNYLPPIRGIEHQIDFIPGAIIPNRPAYRSNPNETKELQKQVEELMKKGHVRESMSPYAVPVLLVPKKDGTWRMCVDCRAINKITVKYRHPIPRLDDMLDELHADGIAVEEEKIKAIKEWPTLKNISEVRSFHGLASFCRRFIKNFSTTAAPLIEIVKKSVRFKWESEQENAFNLIKEKLISAPLLALPDFTKTFEIECDASVLNYPTYDKEMYALHLKGQGKLNRRHAKWVEFLETFPYMFKYMQGKENIVADSLSRRFSKMAHFIPCHKTDDATNIVDLYFKEVVRLHGVPRTIVSDRDVKFLSYFWKTSWGKLGTKLLFSTTCYPQTDGQTEVVNRTLSALLRSIIQKNLKNWEACLPHVEFAYNRSVHSATNCSPFEVVYGFNPLTPLDLLPLPIDERASLDGKKKAEVVKQLYERPKGDGPFQVTARINNNAYKLELPGDDLRTNPFEERGNDGNQDDPTCTMSRDPLHILGGLATRAKARKMQEALNSLIEQIWVDNNMQEVNQSLDDYQGVINII</sequence>
<dbReference type="Proteomes" id="UP001054252">
    <property type="component" value="Unassembled WGS sequence"/>
</dbReference>
<protein>
    <recommendedName>
        <fullName evidence="2">Integrase catalytic domain-containing protein</fullName>
    </recommendedName>
</protein>
<dbReference type="InterPro" id="IPR043128">
    <property type="entry name" value="Rev_trsase/Diguanyl_cyclase"/>
</dbReference>
<accession>A0AAV5L1G3</accession>
<dbReference type="PANTHER" id="PTHR35046">
    <property type="entry name" value="ZINC KNUCKLE (CCHC-TYPE) FAMILY PROTEIN"/>
    <property type="match status" value="1"/>
</dbReference>
<dbReference type="PANTHER" id="PTHR35046:SF9">
    <property type="entry name" value="RNA-DIRECTED DNA POLYMERASE"/>
    <property type="match status" value="1"/>
</dbReference>
<dbReference type="AlphaFoldDB" id="A0AAV5L1G3"/>
<dbReference type="InterPro" id="IPR001584">
    <property type="entry name" value="Integrase_cat-core"/>
</dbReference>
<proteinExistence type="predicted"/>
<dbReference type="Gene3D" id="3.30.420.10">
    <property type="entry name" value="Ribonuclease H-like superfamily/Ribonuclease H"/>
    <property type="match status" value="1"/>
</dbReference>
<keyword evidence="4" id="KW-1185">Reference proteome</keyword>
<feature type="region of interest" description="Disordered" evidence="1">
    <location>
        <begin position="740"/>
        <end position="766"/>
    </location>
</feature>
<evidence type="ECO:0000313" key="3">
    <source>
        <dbReference type="EMBL" id="GKV30806.1"/>
    </source>
</evidence>
<comment type="caution">
    <text evidence="3">The sequence shown here is derived from an EMBL/GenBank/DDBJ whole genome shotgun (WGS) entry which is preliminary data.</text>
</comment>
<evidence type="ECO:0000256" key="1">
    <source>
        <dbReference type="SAM" id="MobiDB-lite"/>
    </source>
</evidence>
<dbReference type="FunFam" id="3.30.70.270:FF:000026">
    <property type="entry name" value="Transposon Ty3-G Gag-Pol polyprotein"/>
    <property type="match status" value="1"/>
</dbReference>
<dbReference type="EMBL" id="BPVZ01000088">
    <property type="protein sequence ID" value="GKV30806.1"/>
    <property type="molecule type" value="Genomic_DNA"/>
</dbReference>
<feature type="domain" description="Integrase catalytic" evidence="2">
    <location>
        <begin position="567"/>
        <end position="683"/>
    </location>
</feature>
<dbReference type="InterPro" id="IPR043502">
    <property type="entry name" value="DNA/RNA_pol_sf"/>
</dbReference>
<dbReference type="SUPFAM" id="SSF53098">
    <property type="entry name" value="Ribonuclease H-like"/>
    <property type="match status" value="1"/>
</dbReference>
<dbReference type="InterPro" id="IPR036397">
    <property type="entry name" value="RNaseH_sf"/>
</dbReference>
<dbReference type="GO" id="GO:0003676">
    <property type="term" value="F:nucleic acid binding"/>
    <property type="evidence" value="ECO:0007669"/>
    <property type="project" value="InterPro"/>
</dbReference>
<dbReference type="InterPro" id="IPR012337">
    <property type="entry name" value="RNaseH-like_sf"/>
</dbReference>
<reference evidence="3 4" key="1">
    <citation type="journal article" date="2021" name="Commun. Biol.">
        <title>The genome of Shorea leprosula (Dipterocarpaceae) highlights the ecological relevance of drought in aseasonal tropical rainforests.</title>
        <authorList>
            <person name="Ng K.K.S."/>
            <person name="Kobayashi M.J."/>
            <person name="Fawcett J.A."/>
            <person name="Hatakeyama M."/>
            <person name="Paape T."/>
            <person name="Ng C.H."/>
            <person name="Ang C.C."/>
            <person name="Tnah L.H."/>
            <person name="Lee C.T."/>
            <person name="Nishiyama T."/>
            <person name="Sese J."/>
            <person name="O'Brien M.J."/>
            <person name="Copetti D."/>
            <person name="Mohd Noor M.I."/>
            <person name="Ong R.C."/>
            <person name="Putra M."/>
            <person name="Sireger I.Z."/>
            <person name="Indrioko S."/>
            <person name="Kosugi Y."/>
            <person name="Izuno A."/>
            <person name="Isagi Y."/>
            <person name="Lee S.L."/>
            <person name="Shimizu K.K."/>
        </authorList>
    </citation>
    <scope>NUCLEOTIDE SEQUENCE [LARGE SCALE GENOMIC DNA]</scope>
    <source>
        <strain evidence="3">214</strain>
    </source>
</reference>
<organism evidence="3 4">
    <name type="scientific">Rubroshorea leprosula</name>
    <dbReference type="NCBI Taxonomy" id="152421"/>
    <lineage>
        <taxon>Eukaryota</taxon>
        <taxon>Viridiplantae</taxon>
        <taxon>Streptophyta</taxon>
        <taxon>Embryophyta</taxon>
        <taxon>Tracheophyta</taxon>
        <taxon>Spermatophyta</taxon>
        <taxon>Magnoliopsida</taxon>
        <taxon>eudicotyledons</taxon>
        <taxon>Gunneridae</taxon>
        <taxon>Pentapetalae</taxon>
        <taxon>rosids</taxon>
        <taxon>malvids</taxon>
        <taxon>Malvales</taxon>
        <taxon>Dipterocarpaceae</taxon>
        <taxon>Rubroshorea</taxon>
    </lineage>
</organism>
<gene>
    <name evidence="3" type="ORF">SLEP1_g39581</name>
</gene>
<dbReference type="Gene3D" id="3.30.70.270">
    <property type="match status" value="2"/>
</dbReference>
<dbReference type="InterPro" id="IPR041577">
    <property type="entry name" value="RT_RNaseH_2"/>
</dbReference>
<dbReference type="Gene3D" id="3.10.10.10">
    <property type="entry name" value="HIV Type 1 Reverse Transcriptase, subunit A, domain 1"/>
    <property type="match status" value="1"/>
</dbReference>
<evidence type="ECO:0000259" key="2">
    <source>
        <dbReference type="PROSITE" id="PS50994"/>
    </source>
</evidence>